<feature type="region of interest" description="Disordered" evidence="1">
    <location>
        <begin position="27"/>
        <end position="64"/>
    </location>
</feature>
<evidence type="ECO:0000313" key="3">
    <source>
        <dbReference type="EMBL" id="RZI32643.1"/>
    </source>
</evidence>
<proteinExistence type="predicted"/>
<dbReference type="RefSeq" id="WP_065886055.1">
    <property type="nucleotide sequence ID" value="NZ_CAXAOR010000012.1"/>
</dbReference>
<name>A0A2L0RSX8_9PSED</name>
<dbReference type="AlphaFoldDB" id="A0A2L0RSX8"/>
<dbReference type="Proteomes" id="UP000239888">
    <property type="component" value="Chromosome"/>
</dbReference>
<organism evidence="2 4">
    <name type="scientific">Pseudomonas orientalis</name>
    <dbReference type="NCBI Taxonomy" id="76758"/>
    <lineage>
        <taxon>Bacteria</taxon>
        <taxon>Pseudomonadati</taxon>
        <taxon>Pseudomonadota</taxon>
        <taxon>Gammaproteobacteria</taxon>
        <taxon>Pseudomonadales</taxon>
        <taxon>Pseudomonadaceae</taxon>
        <taxon>Pseudomonas</taxon>
    </lineage>
</organism>
<accession>A0A2L0RSX8</accession>
<protein>
    <submittedName>
        <fullName evidence="2">Uncharacterized protein</fullName>
    </submittedName>
</protein>
<evidence type="ECO:0000313" key="2">
    <source>
        <dbReference type="EMBL" id="AUZ45139.1"/>
    </source>
</evidence>
<evidence type="ECO:0000256" key="1">
    <source>
        <dbReference type="SAM" id="MobiDB-lite"/>
    </source>
</evidence>
<evidence type="ECO:0000313" key="4">
    <source>
        <dbReference type="Proteomes" id="UP000239888"/>
    </source>
</evidence>
<sequence>MEFKIPVLENMLIMARQHVAIEQEAARRNRLESQADKQAGPQIQMPAEDTGRTVQFDEPKKNPP</sequence>
<dbReference type="EMBL" id="SGFE01000009">
    <property type="protein sequence ID" value="RZI32643.1"/>
    <property type="molecule type" value="Genomic_DNA"/>
</dbReference>
<feature type="compositionally biased region" description="Basic and acidic residues" evidence="1">
    <location>
        <begin position="49"/>
        <end position="64"/>
    </location>
</feature>
<dbReference type="EMBL" id="CP018049">
    <property type="protein sequence ID" value="AUZ45139.1"/>
    <property type="molecule type" value="Genomic_DNA"/>
</dbReference>
<reference evidence="3 5" key="2">
    <citation type="submission" date="2019-02" db="EMBL/GenBank/DDBJ databases">
        <title>Pseudomonas spp from wheat grain.</title>
        <authorList>
            <person name="Cho G.-S."/>
            <person name="Franz C.M.A.P."/>
        </authorList>
    </citation>
    <scope>NUCLEOTIDE SEQUENCE [LARGE SCALE GENOMIC DNA]</scope>
    <source>
        <strain evidence="3 5">133NRW</strain>
    </source>
</reference>
<reference evidence="2 4" key="1">
    <citation type="journal article" date="2018" name="Front. Microbiol.">
        <title>Pseudomonas orientalis F9: A Potent Antagonist against Phytopathogens with Phytotoxic Effect in the Apple Flower.</title>
        <authorList>
            <person name="Zengerer V."/>
            <person name="Schmid M."/>
            <person name="Bieri M."/>
            <person name="Muller D.C."/>
            <person name="Remus-Emsermann M.N.P."/>
            <person name="Ahrens C.H."/>
            <person name="Pelludat C."/>
        </authorList>
    </citation>
    <scope>NUCLEOTIDE SEQUENCE [LARGE SCALE GENOMIC DNA]</scope>
    <source>
        <strain evidence="2 4">F9</strain>
    </source>
</reference>
<dbReference type="KEGG" id="poi:BOP93_05910"/>
<gene>
    <name evidence="2" type="ORF">BOP93_05910</name>
    <name evidence="3" type="ORF">EUX57_06755</name>
</gene>
<evidence type="ECO:0000313" key="5">
    <source>
        <dbReference type="Proteomes" id="UP000293369"/>
    </source>
</evidence>
<dbReference type="Proteomes" id="UP000293369">
    <property type="component" value="Unassembled WGS sequence"/>
</dbReference>